<dbReference type="InterPro" id="IPR036397">
    <property type="entry name" value="RNaseH_sf"/>
</dbReference>
<name>A0A7J8RE29_GOSDV</name>
<gene>
    <name evidence="2" type="ORF">Godav_012709</name>
</gene>
<dbReference type="GO" id="GO:0004523">
    <property type="term" value="F:RNA-DNA hybrid ribonuclease activity"/>
    <property type="evidence" value="ECO:0007669"/>
    <property type="project" value="InterPro"/>
</dbReference>
<dbReference type="CDD" id="cd06222">
    <property type="entry name" value="RNase_H_like"/>
    <property type="match status" value="1"/>
</dbReference>
<dbReference type="AlphaFoldDB" id="A0A7J8RE29"/>
<dbReference type="Proteomes" id="UP000593561">
    <property type="component" value="Unassembled WGS sequence"/>
</dbReference>
<organism evidence="2 3">
    <name type="scientific">Gossypium davidsonii</name>
    <name type="common">Davidson's cotton</name>
    <name type="synonym">Gossypium klotzschianum subsp. davidsonii</name>
    <dbReference type="NCBI Taxonomy" id="34287"/>
    <lineage>
        <taxon>Eukaryota</taxon>
        <taxon>Viridiplantae</taxon>
        <taxon>Streptophyta</taxon>
        <taxon>Embryophyta</taxon>
        <taxon>Tracheophyta</taxon>
        <taxon>Spermatophyta</taxon>
        <taxon>Magnoliopsida</taxon>
        <taxon>eudicotyledons</taxon>
        <taxon>Gunneridae</taxon>
        <taxon>Pentapetalae</taxon>
        <taxon>rosids</taxon>
        <taxon>malvids</taxon>
        <taxon>Malvales</taxon>
        <taxon>Malvaceae</taxon>
        <taxon>Malvoideae</taxon>
        <taxon>Gossypium</taxon>
    </lineage>
</organism>
<dbReference type="InterPro" id="IPR002156">
    <property type="entry name" value="RNaseH_domain"/>
</dbReference>
<dbReference type="InterPro" id="IPR044730">
    <property type="entry name" value="RNase_H-like_dom_plant"/>
</dbReference>
<comment type="caution">
    <text evidence="2">The sequence shown here is derived from an EMBL/GenBank/DDBJ whole genome shotgun (WGS) entry which is preliminary data.</text>
</comment>
<reference evidence="2 3" key="1">
    <citation type="journal article" date="2019" name="Genome Biol. Evol.">
        <title>Insights into the evolution of the New World diploid cottons (Gossypium, subgenus Houzingenia) based on genome sequencing.</title>
        <authorList>
            <person name="Grover C.E."/>
            <person name="Arick M.A. 2nd"/>
            <person name="Thrash A."/>
            <person name="Conover J.L."/>
            <person name="Sanders W.S."/>
            <person name="Peterson D.G."/>
            <person name="Frelichowski J.E."/>
            <person name="Scheffler J.A."/>
            <person name="Scheffler B.E."/>
            <person name="Wendel J.F."/>
        </authorList>
    </citation>
    <scope>NUCLEOTIDE SEQUENCE [LARGE SCALE GENOMIC DNA]</scope>
    <source>
        <strain evidence="2">27</strain>
        <tissue evidence="2">Leaf</tissue>
    </source>
</reference>
<dbReference type="EMBL" id="JABFAC010000004">
    <property type="protein sequence ID" value="MBA0612064.1"/>
    <property type="molecule type" value="Genomic_DNA"/>
</dbReference>
<evidence type="ECO:0000313" key="3">
    <source>
        <dbReference type="Proteomes" id="UP000593561"/>
    </source>
</evidence>
<dbReference type="Pfam" id="PF13456">
    <property type="entry name" value="RVT_3"/>
    <property type="match status" value="1"/>
</dbReference>
<feature type="non-terminal residue" evidence="2">
    <location>
        <position position="80"/>
    </location>
</feature>
<dbReference type="Gene3D" id="3.30.420.10">
    <property type="entry name" value="Ribonuclease H-like superfamily/Ribonuclease H"/>
    <property type="match status" value="1"/>
</dbReference>
<accession>A0A7J8RE29</accession>
<dbReference type="SUPFAM" id="SSF53098">
    <property type="entry name" value="Ribonuclease H-like"/>
    <property type="match status" value="1"/>
</dbReference>
<feature type="domain" description="RNase H type-1" evidence="1">
    <location>
        <begin position="5"/>
        <end position="80"/>
    </location>
</feature>
<dbReference type="PANTHER" id="PTHR47723:SF24">
    <property type="entry name" value="RNASE H TYPE-1 DOMAIN-CONTAINING PROTEIN"/>
    <property type="match status" value="1"/>
</dbReference>
<sequence length="80" mass="9149">MDSKLWDIFDGLKLVLDRGIDRVLIQTNSLEAVNTIQEGISEDSNSALVRIIHALLKLLKQWSIQHIPREENKLADEIVK</sequence>
<dbReference type="GO" id="GO:0003676">
    <property type="term" value="F:nucleic acid binding"/>
    <property type="evidence" value="ECO:0007669"/>
    <property type="project" value="InterPro"/>
</dbReference>
<dbReference type="PANTHER" id="PTHR47723">
    <property type="entry name" value="OS05G0353850 PROTEIN"/>
    <property type="match status" value="1"/>
</dbReference>
<evidence type="ECO:0000313" key="2">
    <source>
        <dbReference type="EMBL" id="MBA0612064.1"/>
    </source>
</evidence>
<protein>
    <recommendedName>
        <fullName evidence="1">RNase H type-1 domain-containing protein</fullName>
    </recommendedName>
</protein>
<proteinExistence type="predicted"/>
<evidence type="ECO:0000259" key="1">
    <source>
        <dbReference type="Pfam" id="PF13456"/>
    </source>
</evidence>
<keyword evidence="3" id="KW-1185">Reference proteome</keyword>
<dbReference type="InterPro" id="IPR012337">
    <property type="entry name" value="RNaseH-like_sf"/>
</dbReference>
<dbReference type="InterPro" id="IPR053151">
    <property type="entry name" value="RNase_H-like"/>
</dbReference>